<gene>
    <name evidence="1" type="ORF">E2C01_011371</name>
</gene>
<protein>
    <submittedName>
        <fullName evidence="1">Uncharacterized protein</fullName>
    </submittedName>
</protein>
<sequence>MKRTTNSALDTSWPRLARVLEEISGAQGPVTEDRGFHTSWDHAARKIRRREDDDKLAPRPDSLPDPRLRINQEAYGLC</sequence>
<proteinExistence type="predicted"/>
<evidence type="ECO:0000313" key="1">
    <source>
        <dbReference type="EMBL" id="MPC18485.1"/>
    </source>
</evidence>
<comment type="caution">
    <text evidence="1">The sequence shown here is derived from an EMBL/GenBank/DDBJ whole genome shotgun (WGS) entry which is preliminary data.</text>
</comment>
<organism evidence="1 2">
    <name type="scientific">Portunus trituberculatus</name>
    <name type="common">Swimming crab</name>
    <name type="synonym">Neptunus trituberculatus</name>
    <dbReference type="NCBI Taxonomy" id="210409"/>
    <lineage>
        <taxon>Eukaryota</taxon>
        <taxon>Metazoa</taxon>
        <taxon>Ecdysozoa</taxon>
        <taxon>Arthropoda</taxon>
        <taxon>Crustacea</taxon>
        <taxon>Multicrustacea</taxon>
        <taxon>Malacostraca</taxon>
        <taxon>Eumalacostraca</taxon>
        <taxon>Eucarida</taxon>
        <taxon>Decapoda</taxon>
        <taxon>Pleocyemata</taxon>
        <taxon>Brachyura</taxon>
        <taxon>Eubrachyura</taxon>
        <taxon>Portunoidea</taxon>
        <taxon>Portunidae</taxon>
        <taxon>Portuninae</taxon>
        <taxon>Portunus</taxon>
    </lineage>
</organism>
<reference evidence="1 2" key="1">
    <citation type="submission" date="2019-05" db="EMBL/GenBank/DDBJ databases">
        <title>Another draft genome of Portunus trituberculatus and its Hox gene families provides insights of decapod evolution.</title>
        <authorList>
            <person name="Jeong J.-H."/>
            <person name="Song I."/>
            <person name="Kim S."/>
            <person name="Choi T."/>
            <person name="Kim D."/>
            <person name="Ryu S."/>
            <person name="Kim W."/>
        </authorList>
    </citation>
    <scope>NUCLEOTIDE SEQUENCE [LARGE SCALE GENOMIC DNA]</scope>
    <source>
        <tissue evidence="1">Muscle</tissue>
    </source>
</reference>
<dbReference type="AlphaFoldDB" id="A0A5B7DBI6"/>
<keyword evidence="2" id="KW-1185">Reference proteome</keyword>
<dbReference type="EMBL" id="VSRR010000684">
    <property type="protein sequence ID" value="MPC18485.1"/>
    <property type="molecule type" value="Genomic_DNA"/>
</dbReference>
<dbReference type="Proteomes" id="UP000324222">
    <property type="component" value="Unassembled WGS sequence"/>
</dbReference>
<accession>A0A5B7DBI6</accession>
<evidence type="ECO:0000313" key="2">
    <source>
        <dbReference type="Proteomes" id="UP000324222"/>
    </source>
</evidence>
<name>A0A5B7DBI6_PORTR</name>